<feature type="transmembrane region" description="Helical" evidence="1">
    <location>
        <begin position="171"/>
        <end position="194"/>
    </location>
</feature>
<protein>
    <recommendedName>
        <fullName evidence="2">DUF6533 domain-containing protein</fullName>
    </recommendedName>
</protein>
<dbReference type="InterPro" id="IPR045340">
    <property type="entry name" value="DUF6533"/>
</dbReference>
<evidence type="ECO:0000313" key="4">
    <source>
        <dbReference type="Proteomes" id="UP000313359"/>
    </source>
</evidence>
<proteinExistence type="predicted"/>
<dbReference type="AlphaFoldDB" id="A0A5C2RPC7"/>
<keyword evidence="1" id="KW-0472">Membrane</keyword>
<evidence type="ECO:0000259" key="2">
    <source>
        <dbReference type="Pfam" id="PF20151"/>
    </source>
</evidence>
<reference evidence="3" key="1">
    <citation type="journal article" date="2018" name="Genome Biol. Evol.">
        <title>Genomics and development of Lentinus tigrinus, a white-rot wood-decaying mushroom with dimorphic fruiting bodies.</title>
        <authorList>
            <person name="Wu B."/>
            <person name="Xu Z."/>
            <person name="Knudson A."/>
            <person name="Carlson A."/>
            <person name="Chen N."/>
            <person name="Kovaka S."/>
            <person name="LaButti K."/>
            <person name="Lipzen A."/>
            <person name="Pennachio C."/>
            <person name="Riley R."/>
            <person name="Schakwitz W."/>
            <person name="Umezawa K."/>
            <person name="Ohm R.A."/>
            <person name="Grigoriev I.V."/>
            <person name="Nagy L.G."/>
            <person name="Gibbons J."/>
            <person name="Hibbett D."/>
        </authorList>
    </citation>
    <scope>NUCLEOTIDE SEQUENCE [LARGE SCALE GENOMIC DNA]</scope>
    <source>
        <strain evidence="3">ALCF2SS1-6</strain>
    </source>
</reference>
<keyword evidence="4" id="KW-1185">Reference proteome</keyword>
<feature type="domain" description="DUF6533" evidence="2">
    <location>
        <begin position="20"/>
        <end position="62"/>
    </location>
</feature>
<dbReference type="Pfam" id="PF20151">
    <property type="entry name" value="DUF6533"/>
    <property type="match status" value="1"/>
</dbReference>
<dbReference type="OrthoDB" id="2754240at2759"/>
<sequence length="341" mass="37047">MSSSDADAIASYEDIVVNNYCVIAASVFLLYEYVITLDREVNSFWYGAPTGACVLFMTNRYFNVAVNVVGLVEFGHFSDQRCAVIQYIATLLLTQPNLKLRIDGKSTGSAILHDLPSMGGGVILSTFIFLLALAPLPINAARFSFDLTGVNDPQWGCFAQDSTPSSLQLKFIIISRACLIVSDIFLIGLTWWALPRHTISFATLRKTGVSLTTVLLRDGTLYFGILLIMNALHLVFSLSSMFSFTSNGASNVTAFTEVVTAVLVSRFLLNLQEANKAAIMGMESVSMGQLSTIPDGKTLSFARVMGSIGESFGPGVSESDTSSFTEFTDDTLKPESFELRS</sequence>
<name>A0A5C2RPC7_9APHY</name>
<keyword evidence="1" id="KW-0812">Transmembrane</keyword>
<feature type="transmembrane region" description="Helical" evidence="1">
    <location>
        <begin position="215"/>
        <end position="236"/>
    </location>
</feature>
<feature type="transmembrane region" description="Helical" evidence="1">
    <location>
        <begin position="248"/>
        <end position="269"/>
    </location>
</feature>
<evidence type="ECO:0000313" key="3">
    <source>
        <dbReference type="EMBL" id="RPD53393.1"/>
    </source>
</evidence>
<gene>
    <name evidence="3" type="ORF">L227DRAFT_568005</name>
</gene>
<dbReference type="EMBL" id="ML122323">
    <property type="protein sequence ID" value="RPD53393.1"/>
    <property type="molecule type" value="Genomic_DNA"/>
</dbReference>
<evidence type="ECO:0000256" key="1">
    <source>
        <dbReference type="SAM" id="Phobius"/>
    </source>
</evidence>
<accession>A0A5C2RPC7</accession>
<keyword evidence="1" id="KW-1133">Transmembrane helix</keyword>
<feature type="transmembrane region" description="Helical" evidence="1">
    <location>
        <begin position="115"/>
        <end position="138"/>
    </location>
</feature>
<organism evidence="3 4">
    <name type="scientific">Lentinus tigrinus ALCF2SS1-6</name>
    <dbReference type="NCBI Taxonomy" id="1328759"/>
    <lineage>
        <taxon>Eukaryota</taxon>
        <taxon>Fungi</taxon>
        <taxon>Dikarya</taxon>
        <taxon>Basidiomycota</taxon>
        <taxon>Agaricomycotina</taxon>
        <taxon>Agaricomycetes</taxon>
        <taxon>Polyporales</taxon>
        <taxon>Polyporaceae</taxon>
        <taxon>Lentinus</taxon>
    </lineage>
</organism>
<dbReference type="Proteomes" id="UP000313359">
    <property type="component" value="Unassembled WGS sequence"/>
</dbReference>